<reference evidence="7" key="1">
    <citation type="submission" date="2023-03" db="EMBL/GenBank/DDBJ databases">
        <title>Massive genome expansion in bonnet fungi (Mycena s.s.) driven by repeated elements and novel gene families across ecological guilds.</title>
        <authorList>
            <consortium name="Lawrence Berkeley National Laboratory"/>
            <person name="Harder C.B."/>
            <person name="Miyauchi S."/>
            <person name="Viragh M."/>
            <person name="Kuo A."/>
            <person name="Thoen E."/>
            <person name="Andreopoulos B."/>
            <person name="Lu D."/>
            <person name="Skrede I."/>
            <person name="Drula E."/>
            <person name="Henrissat B."/>
            <person name="Morin E."/>
            <person name="Kohler A."/>
            <person name="Barry K."/>
            <person name="LaButti K."/>
            <person name="Morin E."/>
            <person name="Salamov A."/>
            <person name="Lipzen A."/>
            <person name="Mereny Z."/>
            <person name="Hegedus B."/>
            <person name="Baldrian P."/>
            <person name="Stursova M."/>
            <person name="Weitz H."/>
            <person name="Taylor A."/>
            <person name="Grigoriev I.V."/>
            <person name="Nagy L.G."/>
            <person name="Martin F."/>
            <person name="Kauserud H."/>
        </authorList>
    </citation>
    <scope>NUCLEOTIDE SEQUENCE</scope>
    <source>
        <strain evidence="7">CBHHK002</strain>
    </source>
</reference>
<feature type="transmembrane region" description="Helical" evidence="6">
    <location>
        <begin position="191"/>
        <end position="211"/>
    </location>
</feature>
<feature type="transmembrane region" description="Helical" evidence="6">
    <location>
        <begin position="571"/>
        <end position="591"/>
    </location>
</feature>
<proteinExistence type="inferred from homology"/>
<organism evidence="7 8">
    <name type="scientific">Mycena albidolilacea</name>
    <dbReference type="NCBI Taxonomy" id="1033008"/>
    <lineage>
        <taxon>Eukaryota</taxon>
        <taxon>Fungi</taxon>
        <taxon>Dikarya</taxon>
        <taxon>Basidiomycota</taxon>
        <taxon>Agaricomycotina</taxon>
        <taxon>Agaricomycetes</taxon>
        <taxon>Agaricomycetidae</taxon>
        <taxon>Agaricales</taxon>
        <taxon>Marasmiineae</taxon>
        <taxon>Mycenaceae</taxon>
        <taxon>Mycena</taxon>
    </lineage>
</organism>
<accession>A0AAD6Z158</accession>
<evidence type="ECO:0000256" key="6">
    <source>
        <dbReference type="SAM" id="Phobius"/>
    </source>
</evidence>
<sequence>MSGVYRKSVSPSNPGPSSWKTALNRLPSSIFSLSPNMNQIDLAVVAEAIVEKKSSENDSQPSAVISDKEPSHTDSIAVVTLLDLVRPPTSEELATLRRIGGKIPVGAWLVALIGFAERFAYYGVTAPFQNYIQNHRDDPLRPGALGLGQASATRLSYFLTFFVYATSFGGALVADGWLGRYKSLTLFARRVYSIYAMGILILFVTSLPVALDHGAGLGGLIAAMIIFGIGVGGLKSNLAPFIADQCTHTSPTAMRITETPTGERVIVDQALTLQRIYSIYYWCGNVGSLSGVATTLMERHIDFWAAFLLPFCSIWVALALLILGRAKFVKPPAKGTIVPQAMKAFWFGMRGGFKMDAALPAAQVLKHQRTVPWDANFIDELKRGLLACRVFLAWPILLLCQSQMSTNLVSQAATMETHGLPNDVIAFLNPVSVIIILPLAEHTLYPALRRAKIPFSPINRMALGFLFESFAQAYAAGLQHLVYSAAPCFTAPLKCTLAPGPNRVNVWAQTPIYVLEGLGEVFSSPSAYEYAYDAAPPSMKSLLQAVLVGMGALGVLLGLAISPLYRDPLLVASYSVLAGLMLLTTVAYFFAF</sequence>
<comment type="subcellular location">
    <subcellularLocation>
        <location evidence="1">Membrane</location>
        <topology evidence="1">Multi-pass membrane protein</topology>
    </subcellularLocation>
</comment>
<dbReference type="AlphaFoldDB" id="A0AAD6Z158"/>
<feature type="transmembrane region" description="Helical" evidence="6">
    <location>
        <begin position="105"/>
        <end position="124"/>
    </location>
</feature>
<dbReference type="Pfam" id="PF00854">
    <property type="entry name" value="PTR2"/>
    <property type="match status" value="1"/>
</dbReference>
<evidence type="ECO:0000256" key="1">
    <source>
        <dbReference type="ARBA" id="ARBA00004141"/>
    </source>
</evidence>
<dbReference type="InterPro" id="IPR036259">
    <property type="entry name" value="MFS_trans_sf"/>
</dbReference>
<dbReference type="EMBL" id="JARIHO010000108">
    <property type="protein sequence ID" value="KAJ7303038.1"/>
    <property type="molecule type" value="Genomic_DNA"/>
</dbReference>
<keyword evidence="4 6" id="KW-1133">Transmembrane helix</keyword>
<evidence type="ECO:0000256" key="2">
    <source>
        <dbReference type="ARBA" id="ARBA00005982"/>
    </source>
</evidence>
<dbReference type="SUPFAM" id="SSF103473">
    <property type="entry name" value="MFS general substrate transporter"/>
    <property type="match status" value="1"/>
</dbReference>
<keyword evidence="8" id="KW-1185">Reference proteome</keyword>
<dbReference type="Gene3D" id="1.20.1250.20">
    <property type="entry name" value="MFS general substrate transporter like domains"/>
    <property type="match status" value="1"/>
</dbReference>
<dbReference type="Proteomes" id="UP001218218">
    <property type="component" value="Unassembled WGS sequence"/>
</dbReference>
<feature type="transmembrane region" description="Helical" evidence="6">
    <location>
        <begin position="155"/>
        <end position="179"/>
    </location>
</feature>
<protein>
    <submittedName>
        <fullName evidence="7">MFS peptide transporter</fullName>
    </submittedName>
</protein>
<dbReference type="GO" id="GO:0022857">
    <property type="term" value="F:transmembrane transporter activity"/>
    <property type="evidence" value="ECO:0007669"/>
    <property type="project" value="InterPro"/>
</dbReference>
<feature type="non-terminal residue" evidence="7">
    <location>
        <position position="1"/>
    </location>
</feature>
<evidence type="ECO:0000256" key="5">
    <source>
        <dbReference type="ARBA" id="ARBA00023136"/>
    </source>
</evidence>
<feature type="transmembrane region" description="Helical" evidence="6">
    <location>
        <begin position="217"/>
        <end position="234"/>
    </location>
</feature>
<dbReference type="PANTHER" id="PTHR11654">
    <property type="entry name" value="OLIGOPEPTIDE TRANSPORTER-RELATED"/>
    <property type="match status" value="1"/>
</dbReference>
<evidence type="ECO:0000256" key="3">
    <source>
        <dbReference type="ARBA" id="ARBA00022692"/>
    </source>
</evidence>
<comment type="caution">
    <text evidence="7">The sequence shown here is derived from an EMBL/GenBank/DDBJ whole genome shotgun (WGS) entry which is preliminary data.</text>
</comment>
<evidence type="ECO:0000256" key="4">
    <source>
        <dbReference type="ARBA" id="ARBA00022989"/>
    </source>
</evidence>
<comment type="similarity">
    <text evidence="2">Belongs to the major facilitator superfamily. Proton-dependent oligopeptide transporter (POT/PTR) (TC 2.A.17) family.</text>
</comment>
<evidence type="ECO:0000313" key="8">
    <source>
        <dbReference type="Proteomes" id="UP001218218"/>
    </source>
</evidence>
<feature type="transmembrane region" description="Helical" evidence="6">
    <location>
        <begin position="542"/>
        <end position="565"/>
    </location>
</feature>
<name>A0AAD6Z158_9AGAR</name>
<gene>
    <name evidence="7" type="ORF">DFH08DRAFT_759047</name>
</gene>
<feature type="transmembrane region" description="Helical" evidence="6">
    <location>
        <begin position="279"/>
        <end position="297"/>
    </location>
</feature>
<dbReference type="GO" id="GO:0016020">
    <property type="term" value="C:membrane"/>
    <property type="evidence" value="ECO:0007669"/>
    <property type="project" value="UniProtKB-SubCell"/>
</dbReference>
<keyword evidence="3 6" id="KW-0812">Transmembrane</keyword>
<keyword evidence="5 6" id="KW-0472">Membrane</keyword>
<evidence type="ECO:0000313" key="7">
    <source>
        <dbReference type="EMBL" id="KAJ7303038.1"/>
    </source>
</evidence>
<feature type="transmembrane region" description="Helical" evidence="6">
    <location>
        <begin position="303"/>
        <end position="324"/>
    </location>
</feature>
<dbReference type="InterPro" id="IPR000109">
    <property type="entry name" value="POT_fam"/>
</dbReference>